<dbReference type="AlphaFoldDB" id="A0AA95MQ38"/>
<proteinExistence type="predicted"/>
<name>A0AA95MQ38_9BACI</name>
<sequence length="71" mass="8127">MSNRTIAKSFKAGDRDDTGLFADLDFICPLCDFENSKFILIGAKNFDKIDGDFETDQECDYCMKEIIVECR</sequence>
<protein>
    <submittedName>
        <fullName evidence="1">Uncharacterized protein</fullName>
    </submittedName>
</protein>
<keyword evidence="2" id="KW-1185">Reference proteome</keyword>
<dbReference type="EMBL" id="CP126114">
    <property type="protein sequence ID" value="WHY88204.1"/>
    <property type="molecule type" value="Genomic_DNA"/>
</dbReference>
<gene>
    <name evidence="1" type="ORF">QNH39_10330</name>
</gene>
<evidence type="ECO:0000313" key="2">
    <source>
        <dbReference type="Proteomes" id="UP001178288"/>
    </source>
</evidence>
<dbReference type="RefSeq" id="WP_066085621.1">
    <property type="nucleotide sequence ID" value="NZ_CP126114.1"/>
</dbReference>
<evidence type="ECO:0000313" key="1">
    <source>
        <dbReference type="EMBL" id="WHY88204.1"/>
    </source>
</evidence>
<dbReference type="Proteomes" id="UP001178288">
    <property type="component" value="Chromosome"/>
</dbReference>
<organism evidence="1 2">
    <name type="scientific">Neobacillus novalis</name>
    <dbReference type="NCBI Taxonomy" id="220687"/>
    <lineage>
        <taxon>Bacteria</taxon>
        <taxon>Bacillati</taxon>
        <taxon>Bacillota</taxon>
        <taxon>Bacilli</taxon>
        <taxon>Bacillales</taxon>
        <taxon>Bacillaceae</taxon>
        <taxon>Neobacillus</taxon>
    </lineage>
</organism>
<dbReference type="KEGG" id="nnv:QNH39_10330"/>
<accession>A0AA95MQ38</accession>
<reference evidence="1" key="1">
    <citation type="submission" date="2023-05" db="EMBL/GenBank/DDBJ databases">
        <title>Comparative genomics of Bacillaceae isolates and their secondary metabolite potential.</title>
        <authorList>
            <person name="Song L."/>
            <person name="Nielsen L.J."/>
            <person name="Mohite O."/>
            <person name="Xu X."/>
            <person name="Weber T."/>
            <person name="Kovacs A.T."/>
        </authorList>
    </citation>
    <scope>NUCLEOTIDE SEQUENCE</scope>
    <source>
        <strain evidence="1">XLM17</strain>
    </source>
</reference>